<proteinExistence type="predicted"/>
<dbReference type="AlphaFoldDB" id="X0WJX1"/>
<name>X0WJX1_9ZZZZ</name>
<organism evidence="1">
    <name type="scientific">marine sediment metagenome</name>
    <dbReference type="NCBI Taxonomy" id="412755"/>
    <lineage>
        <taxon>unclassified sequences</taxon>
        <taxon>metagenomes</taxon>
        <taxon>ecological metagenomes</taxon>
    </lineage>
</organism>
<reference evidence="1" key="1">
    <citation type="journal article" date="2014" name="Front. Microbiol.">
        <title>High frequency of phylogenetically diverse reductive dehalogenase-homologous genes in deep subseafloor sedimentary metagenomes.</title>
        <authorList>
            <person name="Kawai M."/>
            <person name="Futagami T."/>
            <person name="Toyoda A."/>
            <person name="Takaki Y."/>
            <person name="Nishi S."/>
            <person name="Hori S."/>
            <person name="Arai W."/>
            <person name="Tsubouchi T."/>
            <person name="Morono Y."/>
            <person name="Uchiyama I."/>
            <person name="Ito T."/>
            <person name="Fujiyama A."/>
            <person name="Inagaki F."/>
            <person name="Takami H."/>
        </authorList>
    </citation>
    <scope>NUCLEOTIDE SEQUENCE</scope>
    <source>
        <strain evidence="1">Expedition CK06-06</strain>
    </source>
</reference>
<sequence>RTREMIEWMIREIKRNVPDLAAIVTGANDSGAGLCWAAAQYPGPNGPQHCRSISTAQRVRTLCETIHQGARQGGGEIVLRWGNVNFWDHEMETVLPMLPPNTFINNEDASLTITGTQINRMFPFRGMVDPLAVVKAMEPFPDESVGNILLRFSDQYYGRADDSAEAVSKFLDLFETCVAKPTNGLHSRLDRLREISESWGGKNNRDAVFEAFCNMNQGLSLLQLAAPLYYRHPLFLRVSLRYMNRPLVIKPELLRPEEEA</sequence>
<evidence type="ECO:0000313" key="1">
    <source>
        <dbReference type="EMBL" id="GAG23517.1"/>
    </source>
</evidence>
<feature type="non-terminal residue" evidence="1">
    <location>
        <position position="1"/>
    </location>
</feature>
<protein>
    <submittedName>
        <fullName evidence="1">Uncharacterized protein</fullName>
    </submittedName>
</protein>
<comment type="caution">
    <text evidence="1">The sequence shown here is derived from an EMBL/GenBank/DDBJ whole genome shotgun (WGS) entry which is preliminary data.</text>
</comment>
<dbReference type="EMBL" id="BARS01033223">
    <property type="protein sequence ID" value="GAG23517.1"/>
    <property type="molecule type" value="Genomic_DNA"/>
</dbReference>
<accession>X0WJX1</accession>
<gene>
    <name evidence="1" type="ORF">S01H1_51487</name>
</gene>
<feature type="non-terminal residue" evidence="1">
    <location>
        <position position="260"/>
    </location>
</feature>